<evidence type="ECO:0000313" key="2">
    <source>
        <dbReference type="Proteomes" id="UP001500975"/>
    </source>
</evidence>
<accession>A0ABP8I054</accession>
<evidence type="ECO:0008006" key="3">
    <source>
        <dbReference type="Google" id="ProtNLM"/>
    </source>
</evidence>
<reference evidence="2" key="1">
    <citation type="journal article" date="2019" name="Int. J. Syst. Evol. Microbiol.">
        <title>The Global Catalogue of Microorganisms (GCM) 10K type strain sequencing project: providing services to taxonomists for standard genome sequencing and annotation.</title>
        <authorList>
            <consortium name="The Broad Institute Genomics Platform"/>
            <consortium name="The Broad Institute Genome Sequencing Center for Infectious Disease"/>
            <person name="Wu L."/>
            <person name="Ma J."/>
        </authorList>
    </citation>
    <scope>NUCLEOTIDE SEQUENCE [LARGE SCALE GENOMIC DNA]</scope>
    <source>
        <strain evidence="2">JCM 17804</strain>
    </source>
</reference>
<protein>
    <recommendedName>
        <fullName evidence="3">Transcriptional regulator</fullName>
    </recommendedName>
</protein>
<name>A0ABP8I054_9BURK</name>
<keyword evidence="2" id="KW-1185">Reference proteome</keyword>
<proteinExistence type="predicted"/>
<comment type="caution">
    <text evidence="1">The sequence shown here is derived from an EMBL/GenBank/DDBJ whole genome shotgun (WGS) entry which is preliminary data.</text>
</comment>
<gene>
    <name evidence="1" type="ORF">GCM10023165_34060</name>
</gene>
<dbReference type="EMBL" id="BAABGJ010000057">
    <property type="protein sequence ID" value="GAA4348344.1"/>
    <property type="molecule type" value="Genomic_DNA"/>
</dbReference>
<evidence type="ECO:0000313" key="1">
    <source>
        <dbReference type="EMBL" id="GAA4348344.1"/>
    </source>
</evidence>
<dbReference type="Proteomes" id="UP001500975">
    <property type="component" value="Unassembled WGS sequence"/>
</dbReference>
<dbReference type="RefSeq" id="WP_345539389.1">
    <property type="nucleotide sequence ID" value="NZ_BAABGJ010000057.1"/>
</dbReference>
<organism evidence="1 2">
    <name type="scientific">Variovorax defluvii</name>
    <dbReference type="NCBI Taxonomy" id="913761"/>
    <lineage>
        <taxon>Bacteria</taxon>
        <taxon>Pseudomonadati</taxon>
        <taxon>Pseudomonadota</taxon>
        <taxon>Betaproteobacteria</taxon>
        <taxon>Burkholderiales</taxon>
        <taxon>Comamonadaceae</taxon>
        <taxon>Variovorax</taxon>
    </lineage>
</organism>
<sequence>MMTSQEQHNDFEVEQHLRADTSGRYRAELRVRLGDMHDACTLARRQLHDRDTYRRLEAGMAAVGVAVTVLDLMPPAGAAREYGSGGQGA</sequence>